<dbReference type="STRING" id="582515.KR51_00023610"/>
<organism evidence="1 2">
    <name type="scientific">Rubidibacter lacunae KORDI 51-2</name>
    <dbReference type="NCBI Taxonomy" id="582515"/>
    <lineage>
        <taxon>Bacteria</taxon>
        <taxon>Bacillati</taxon>
        <taxon>Cyanobacteriota</taxon>
        <taxon>Cyanophyceae</taxon>
        <taxon>Oscillatoriophycideae</taxon>
        <taxon>Chroococcales</taxon>
        <taxon>Aphanothecaceae</taxon>
        <taxon>Rubidibacter</taxon>
    </lineage>
</organism>
<name>U5DKM7_9CHRO</name>
<evidence type="ECO:0000313" key="2">
    <source>
        <dbReference type="Proteomes" id="UP000016960"/>
    </source>
</evidence>
<dbReference type="InParanoid" id="U5DKM7"/>
<dbReference type="EMBL" id="ASSJ01000055">
    <property type="protein sequence ID" value="ERN41099.1"/>
    <property type="molecule type" value="Genomic_DNA"/>
</dbReference>
<dbReference type="Proteomes" id="UP000016960">
    <property type="component" value="Unassembled WGS sequence"/>
</dbReference>
<keyword evidence="2" id="KW-1185">Reference proteome</keyword>
<accession>U5DKM7</accession>
<gene>
    <name evidence="1" type="ORF">KR51_00023610</name>
</gene>
<comment type="caution">
    <text evidence="1">The sequence shown here is derived from an EMBL/GenBank/DDBJ whole genome shotgun (WGS) entry which is preliminary data.</text>
</comment>
<sequence length="79" mass="8559">MKAASEFHAVDSSTQLARQYPARWCVLLCGIIRRTQGLATRTNAVSIATSLPGLHLECFQEIGHSARTLGTIFGTLEAN</sequence>
<proteinExistence type="predicted"/>
<evidence type="ECO:0000313" key="1">
    <source>
        <dbReference type="EMBL" id="ERN41099.1"/>
    </source>
</evidence>
<reference evidence="1 2" key="1">
    <citation type="submission" date="2013-05" db="EMBL/GenBank/DDBJ databases">
        <title>Draft genome sequence of Rubidibacter lacunae KORDI 51-2.</title>
        <authorList>
            <person name="Choi D.H."/>
            <person name="Noh J.H."/>
            <person name="Kwon K.-K."/>
            <person name="Lee J.-H."/>
            <person name="Ryu J.-Y."/>
        </authorList>
    </citation>
    <scope>NUCLEOTIDE SEQUENCE [LARGE SCALE GENOMIC DNA]</scope>
    <source>
        <strain evidence="1 2">KORDI 51-2</strain>
    </source>
</reference>
<dbReference type="AlphaFoldDB" id="U5DKM7"/>
<protein>
    <submittedName>
        <fullName evidence="1">Uncharacterized protein</fullName>
    </submittedName>
</protein>